<dbReference type="FunFam" id="3.40.50.1000:FF:000035">
    <property type="entry name" value="RNA polymerase II C-terminal domain phosphatase-like 1"/>
    <property type="match status" value="1"/>
</dbReference>
<keyword evidence="10" id="KW-0805">Transcription regulation</keyword>
<keyword evidence="11" id="KW-0804">Transcription</keyword>
<evidence type="ECO:0000256" key="15">
    <source>
        <dbReference type="PROSITE-ProRule" id="PRU00266"/>
    </source>
</evidence>
<evidence type="ECO:0000256" key="8">
    <source>
        <dbReference type="ARBA" id="ARBA00022801"/>
    </source>
</evidence>
<dbReference type="SMART" id="SM00358">
    <property type="entry name" value="DSRM"/>
    <property type="match status" value="1"/>
</dbReference>
<evidence type="ECO:0000256" key="5">
    <source>
        <dbReference type="ARBA" id="ARBA00013081"/>
    </source>
</evidence>
<dbReference type="CDD" id="cd10845">
    <property type="entry name" value="DSRM_RNAse_III_family"/>
    <property type="match status" value="1"/>
</dbReference>
<dbReference type="GO" id="GO:0009755">
    <property type="term" value="P:hormone-mediated signaling pathway"/>
    <property type="evidence" value="ECO:0007669"/>
    <property type="project" value="UniProtKB-ARBA"/>
</dbReference>
<dbReference type="InterPro" id="IPR014720">
    <property type="entry name" value="dsRBD_dom"/>
</dbReference>
<comment type="caution">
    <text evidence="18">The sequence shown here is derived from an EMBL/GenBank/DDBJ whole genome shotgun (WGS) entry which is preliminary data.</text>
</comment>
<dbReference type="OrthoDB" id="10249888at2759"/>
<comment type="subcellular location">
    <subcellularLocation>
        <location evidence="4">Nucleus</location>
    </subcellularLocation>
</comment>
<keyword evidence="7" id="KW-0479">Metal-binding</keyword>
<dbReference type="InterPro" id="IPR004274">
    <property type="entry name" value="FCP1_dom"/>
</dbReference>
<dbReference type="GO" id="GO:0046872">
    <property type="term" value="F:metal ion binding"/>
    <property type="evidence" value="ECO:0007669"/>
    <property type="project" value="UniProtKB-KW"/>
</dbReference>
<comment type="cofactor">
    <cofactor evidence="1">
        <name>Mn(2+)</name>
        <dbReference type="ChEBI" id="CHEBI:29035"/>
    </cofactor>
</comment>
<evidence type="ECO:0000313" key="18">
    <source>
        <dbReference type="EMBL" id="KAG6745249.1"/>
    </source>
</evidence>
<dbReference type="PANTHER" id="PTHR23081">
    <property type="entry name" value="RNA POLYMERASE II CTD PHOSPHATASE"/>
    <property type="match status" value="1"/>
</dbReference>
<evidence type="ECO:0000313" key="19">
    <source>
        <dbReference type="Proteomes" id="UP000886885"/>
    </source>
</evidence>
<comment type="catalytic activity">
    <reaction evidence="13">
        <text>O-phospho-L-seryl-[protein] + H2O = L-seryl-[protein] + phosphate</text>
        <dbReference type="Rhea" id="RHEA:20629"/>
        <dbReference type="Rhea" id="RHEA-COMP:9863"/>
        <dbReference type="Rhea" id="RHEA-COMP:11604"/>
        <dbReference type="ChEBI" id="CHEBI:15377"/>
        <dbReference type="ChEBI" id="CHEBI:29999"/>
        <dbReference type="ChEBI" id="CHEBI:43474"/>
        <dbReference type="ChEBI" id="CHEBI:83421"/>
        <dbReference type="EC" id="3.1.3.16"/>
    </reaction>
</comment>
<evidence type="ECO:0000256" key="13">
    <source>
        <dbReference type="ARBA" id="ARBA00047761"/>
    </source>
</evidence>
<evidence type="ECO:0000256" key="11">
    <source>
        <dbReference type="ARBA" id="ARBA00023163"/>
    </source>
</evidence>
<dbReference type="EC" id="3.1.3.16" evidence="5"/>
<evidence type="ECO:0000259" key="16">
    <source>
        <dbReference type="PROSITE" id="PS50137"/>
    </source>
</evidence>
<dbReference type="GO" id="GO:0003723">
    <property type="term" value="F:RNA binding"/>
    <property type="evidence" value="ECO:0007669"/>
    <property type="project" value="UniProtKB-UniRule"/>
</dbReference>
<evidence type="ECO:0000256" key="6">
    <source>
        <dbReference type="ARBA" id="ARBA00022473"/>
    </source>
</evidence>
<dbReference type="InterPro" id="IPR039189">
    <property type="entry name" value="Fcp1"/>
</dbReference>
<organism evidence="18 19">
    <name type="scientific">Populus tomentosa</name>
    <name type="common">Chinese white poplar</name>
    <dbReference type="NCBI Taxonomy" id="118781"/>
    <lineage>
        <taxon>Eukaryota</taxon>
        <taxon>Viridiplantae</taxon>
        <taxon>Streptophyta</taxon>
        <taxon>Embryophyta</taxon>
        <taxon>Tracheophyta</taxon>
        <taxon>Spermatophyta</taxon>
        <taxon>Magnoliopsida</taxon>
        <taxon>eudicotyledons</taxon>
        <taxon>Gunneridae</taxon>
        <taxon>Pentapetalae</taxon>
        <taxon>rosids</taxon>
        <taxon>fabids</taxon>
        <taxon>Malpighiales</taxon>
        <taxon>Salicaceae</taxon>
        <taxon>Saliceae</taxon>
        <taxon>Populus</taxon>
    </lineage>
</organism>
<dbReference type="PROSITE" id="PS50969">
    <property type="entry name" value="FCP1"/>
    <property type="match status" value="1"/>
</dbReference>
<dbReference type="SMART" id="SM00577">
    <property type="entry name" value="CPDc"/>
    <property type="match status" value="1"/>
</dbReference>
<evidence type="ECO:0000259" key="17">
    <source>
        <dbReference type="PROSITE" id="PS50969"/>
    </source>
</evidence>
<proteinExistence type="predicted"/>
<dbReference type="Pfam" id="PF03031">
    <property type="entry name" value="NIF"/>
    <property type="match status" value="1"/>
</dbReference>
<dbReference type="Proteomes" id="UP000886885">
    <property type="component" value="Chromosome 16A"/>
</dbReference>
<gene>
    <name evidence="18" type="ORF">POTOM_051897</name>
</gene>
<dbReference type="GO" id="GO:0008420">
    <property type="term" value="F:RNA polymerase II CTD heptapeptide repeat phosphatase activity"/>
    <property type="evidence" value="ECO:0007669"/>
    <property type="project" value="InterPro"/>
</dbReference>
<evidence type="ECO:0000256" key="10">
    <source>
        <dbReference type="ARBA" id="ARBA00023015"/>
    </source>
</evidence>
<sequence>MSRLGFKSLVYHGEVCLGELDVIPVTEKGFLFPNNEIRIYHISQQSERCPPLSILQTISPFSVRCKLESSSPMEQSHLINLHASCFHEVKTAVVLIGDEEIHLVAMPSKQKKFPCFWCFAVPVGLYDSCLRMLNMRCLSIVFDLDETLIVANTMKLFEDRIETLRGWVGREQDPMRVSGMNAEMKRYIDDRLLLKQYIENDVVMDNGKMYKVQLEDVLRSSDGHERVVRPVIRLPEKNIVLTRINPEIRDTSVLVRLRPAWEDLRSYLTAKGRKRFEVYVCTMAERDYALEMWRLLDPEAHLIASKQLSDRVVCVKSGKIPFTVAGSKKSLLNVFQDGMCHPKMAMVIDDRLKVWEDMDQPRVHVVPAFTPYYAPQAETANAVPVLCVARNVACNVRGCFFKEFDEILIRRISEVFYEDEVKSLPPTPDVSNYMMTEDSGFVPNGNNIAPFSEGMSGIEAERRLHQSDGKTVMESAPQSITNSAELRTEISQPHVAASPNVAGPTLSATLLPSQKPSLLGAPVRRDLRNQNSGQPPLLSRIPAAIPLSSLQPQGGWLVEEDTSRAQSNNQPSATAQELDSLKSDKLRGLQNALAHGASATAPTSLVSHASELKAEEAIAGNDMHKQIVPAGEAGMSQNHVSSSSREFQAEAGKLNLLPSHLSIGVLQEIGRRCRSKVEFKSVVSTSKDLQFSVEVLFTGEKIGVGMGKTRKDAQQQAAENALLSLAEKYAAYVSPHSGAVDGDFDKLSIGDENGFVWDITSPESSDLVREDGSAKERPSEVADAELVNTSNMVNQQKQKRANSPRLFGSHDAYAKSYICIGLAFHHRHLYQVNGQKKNCVVHKVYPFGNPRMRVTYDKSQDIGKMMNDSKYKMNTAVAYTDWSVNLEREYVLGAGLLPSVVTQCHPHRADTVSTVRHVTKMRKFLCGIVVVRQMDLGGTAFGWKLGASSDTKICLHMELFSLGIDPPILWAWSYPKFEILIADQTLRHW</sequence>
<dbReference type="AlphaFoldDB" id="A0A8X8C7C9"/>
<evidence type="ECO:0000256" key="4">
    <source>
        <dbReference type="ARBA" id="ARBA00004123"/>
    </source>
</evidence>
<dbReference type="PANTHER" id="PTHR23081:SF24">
    <property type="entry name" value="RNA POLYMERASE II C-TERMINAL DOMAIN PHOSPHATASE-LIKE 2"/>
    <property type="match status" value="1"/>
</dbReference>
<dbReference type="GO" id="GO:0005634">
    <property type="term" value="C:nucleus"/>
    <property type="evidence" value="ECO:0007669"/>
    <property type="project" value="UniProtKB-SubCell"/>
</dbReference>
<reference evidence="18" key="1">
    <citation type="journal article" date="2020" name="bioRxiv">
        <title>Hybrid origin of Populus tomentosa Carr. identified through genome sequencing and phylogenomic analysis.</title>
        <authorList>
            <person name="An X."/>
            <person name="Gao K."/>
            <person name="Chen Z."/>
            <person name="Li J."/>
            <person name="Yang X."/>
            <person name="Yang X."/>
            <person name="Zhou J."/>
            <person name="Guo T."/>
            <person name="Zhao T."/>
            <person name="Huang S."/>
            <person name="Miao D."/>
            <person name="Khan W.U."/>
            <person name="Rao P."/>
            <person name="Ye M."/>
            <person name="Lei B."/>
            <person name="Liao W."/>
            <person name="Wang J."/>
            <person name="Ji L."/>
            <person name="Li Y."/>
            <person name="Guo B."/>
            <person name="Mustafa N.S."/>
            <person name="Li S."/>
            <person name="Yun Q."/>
            <person name="Keller S.R."/>
            <person name="Mao J."/>
            <person name="Zhang R."/>
            <person name="Strauss S.H."/>
        </authorList>
    </citation>
    <scope>NUCLEOTIDE SEQUENCE</scope>
    <source>
        <strain evidence="18">GM15</strain>
        <tissue evidence="18">Leaf</tissue>
    </source>
</reference>
<dbReference type="Pfam" id="PF00035">
    <property type="entry name" value="dsrm"/>
    <property type="match status" value="1"/>
</dbReference>
<evidence type="ECO:0000256" key="1">
    <source>
        <dbReference type="ARBA" id="ARBA00001936"/>
    </source>
</evidence>
<keyword evidence="19" id="KW-1185">Reference proteome</keyword>
<evidence type="ECO:0000256" key="2">
    <source>
        <dbReference type="ARBA" id="ARBA00001941"/>
    </source>
</evidence>
<keyword evidence="8" id="KW-0378">Hydrolase</keyword>
<comment type="catalytic activity">
    <reaction evidence="14">
        <text>O-phospho-L-threonyl-[protein] + H2O = L-threonyl-[protein] + phosphate</text>
        <dbReference type="Rhea" id="RHEA:47004"/>
        <dbReference type="Rhea" id="RHEA-COMP:11060"/>
        <dbReference type="Rhea" id="RHEA-COMP:11605"/>
        <dbReference type="ChEBI" id="CHEBI:15377"/>
        <dbReference type="ChEBI" id="CHEBI:30013"/>
        <dbReference type="ChEBI" id="CHEBI:43474"/>
        <dbReference type="ChEBI" id="CHEBI:61977"/>
        <dbReference type="EC" id="3.1.3.16"/>
    </reaction>
</comment>
<evidence type="ECO:0000256" key="3">
    <source>
        <dbReference type="ARBA" id="ARBA00001946"/>
    </source>
</evidence>
<comment type="cofactor">
    <cofactor evidence="2">
        <name>Co(2+)</name>
        <dbReference type="ChEBI" id="CHEBI:48828"/>
    </cofactor>
</comment>
<accession>A0A8X8C7C9</accession>
<evidence type="ECO:0000256" key="7">
    <source>
        <dbReference type="ARBA" id="ARBA00022723"/>
    </source>
</evidence>
<evidence type="ECO:0000256" key="12">
    <source>
        <dbReference type="ARBA" id="ARBA00023242"/>
    </source>
</evidence>
<dbReference type="EMBL" id="JAAWWB010000031">
    <property type="protein sequence ID" value="KAG6745249.1"/>
    <property type="molecule type" value="Genomic_DNA"/>
</dbReference>
<comment type="cofactor">
    <cofactor evidence="3">
        <name>Mg(2+)</name>
        <dbReference type="ChEBI" id="CHEBI:18420"/>
    </cofactor>
</comment>
<dbReference type="PROSITE" id="PS50137">
    <property type="entry name" value="DS_RBD"/>
    <property type="match status" value="1"/>
</dbReference>
<keyword evidence="6" id="KW-0217">Developmental protein</keyword>
<evidence type="ECO:0000256" key="9">
    <source>
        <dbReference type="ARBA" id="ARBA00022884"/>
    </source>
</evidence>
<evidence type="ECO:0000256" key="14">
    <source>
        <dbReference type="ARBA" id="ARBA00048336"/>
    </source>
</evidence>
<name>A0A8X8C7C9_POPTO</name>
<dbReference type="GO" id="GO:0045892">
    <property type="term" value="P:negative regulation of DNA-templated transcription"/>
    <property type="evidence" value="ECO:0007669"/>
    <property type="project" value="UniProtKB-ARBA"/>
</dbReference>
<feature type="domain" description="DRBM" evidence="16">
    <location>
        <begin position="661"/>
        <end position="727"/>
    </location>
</feature>
<dbReference type="FunFam" id="3.30.160.20:FF:000035">
    <property type="entry name" value="RNA polymerase II C-terminal domain phosphatase-like 2"/>
    <property type="match status" value="1"/>
</dbReference>
<protein>
    <recommendedName>
        <fullName evidence="5">protein-serine/threonine phosphatase</fullName>
        <ecNumber evidence="5">3.1.3.16</ecNumber>
    </recommendedName>
</protein>
<keyword evidence="9 15" id="KW-0694">RNA-binding</keyword>
<keyword evidence="12" id="KW-0539">Nucleus</keyword>
<feature type="domain" description="FCP1 homology" evidence="17">
    <location>
        <begin position="133"/>
        <end position="389"/>
    </location>
</feature>